<gene>
    <name evidence="4" type="ORF">ABZ071_19205</name>
</gene>
<dbReference type="InterPro" id="IPR051317">
    <property type="entry name" value="Gfo/Idh/MocA_oxidoreduct"/>
</dbReference>
<comment type="caution">
    <text evidence="4">The sequence shown here is derived from an EMBL/GenBank/DDBJ whole genome shotgun (WGS) entry which is preliminary data.</text>
</comment>
<accession>A0ABV2VMK0</accession>
<proteinExistence type="inferred from homology"/>
<dbReference type="InterPro" id="IPR004104">
    <property type="entry name" value="Gfo/Idh/MocA-like_OxRdtase_C"/>
</dbReference>
<sequence length="175" mass="18630">MFDLGAHLVDQAVRLFGPVQRVYAEVDRRRPGAEVDDDAFVALTHTGGVHSHLWMSAVTAQLGPRFRVLGDRAAYTTYGLDPQEAALRDGGRPGTPGWGEVGPDRYGRLGADGELRAVPTEAGRYQDFYALLAAALRDGAPLPVDPADSVGVVELIELAHQAAVQGVTLPVPPLP</sequence>
<dbReference type="PANTHER" id="PTHR43708:SF5">
    <property type="entry name" value="CONSERVED EXPRESSED OXIDOREDUCTASE (EUROFUNG)-RELATED"/>
    <property type="match status" value="1"/>
</dbReference>
<keyword evidence="2" id="KW-0560">Oxidoreductase</keyword>
<dbReference type="PANTHER" id="PTHR43708">
    <property type="entry name" value="CONSERVED EXPRESSED OXIDOREDUCTASE (EUROFUNG)"/>
    <property type="match status" value="1"/>
</dbReference>
<reference evidence="4 5" key="1">
    <citation type="submission" date="2024-06" db="EMBL/GenBank/DDBJ databases">
        <title>The Natural Products Discovery Center: Release of the First 8490 Sequenced Strains for Exploring Actinobacteria Biosynthetic Diversity.</title>
        <authorList>
            <person name="Kalkreuter E."/>
            <person name="Kautsar S.A."/>
            <person name="Yang D."/>
            <person name="Bader C.D."/>
            <person name="Teijaro C.N."/>
            <person name="Fluegel L."/>
            <person name="Davis C.M."/>
            <person name="Simpson J.R."/>
            <person name="Lauterbach L."/>
            <person name="Steele A.D."/>
            <person name="Gui C."/>
            <person name="Meng S."/>
            <person name="Li G."/>
            <person name="Viehrig K."/>
            <person name="Ye F."/>
            <person name="Su P."/>
            <person name="Kiefer A.F."/>
            <person name="Nichols A."/>
            <person name="Cepeda A.J."/>
            <person name="Yan W."/>
            <person name="Fan B."/>
            <person name="Jiang Y."/>
            <person name="Adhikari A."/>
            <person name="Zheng C.-J."/>
            <person name="Schuster L."/>
            <person name="Cowan T.M."/>
            <person name="Smanski M.J."/>
            <person name="Chevrette M.G."/>
            <person name="De Carvalho L.P.S."/>
            <person name="Shen B."/>
        </authorList>
    </citation>
    <scope>NUCLEOTIDE SEQUENCE [LARGE SCALE GENOMIC DNA]</scope>
    <source>
        <strain evidence="4 5">NPDC006286</strain>
    </source>
</reference>
<dbReference type="EMBL" id="JBEXRX010000057">
    <property type="protein sequence ID" value="MEU0154020.1"/>
    <property type="molecule type" value="Genomic_DNA"/>
</dbReference>
<evidence type="ECO:0000313" key="4">
    <source>
        <dbReference type="EMBL" id="MEU0154020.1"/>
    </source>
</evidence>
<name>A0ABV2VMK0_9ACTN</name>
<dbReference type="Proteomes" id="UP001550348">
    <property type="component" value="Unassembled WGS sequence"/>
</dbReference>
<evidence type="ECO:0000256" key="1">
    <source>
        <dbReference type="ARBA" id="ARBA00010928"/>
    </source>
</evidence>
<dbReference type="RefSeq" id="WP_355665790.1">
    <property type="nucleotide sequence ID" value="NZ_JBEXRX010000057.1"/>
</dbReference>
<dbReference type="Gene3D" id="3.40.50.720">
    <property type="entry name" value="NAD(P)-binding Rossmann-like Domain"/>
    <property type="match status" value="1"/>
</dbReference>
<dbReference type="Gene3D" id="3.30.360.10">
    <property type="entry name" value="Dihydrodipicolinate Reductase, domain 2"/>
    <property type="match status" value="1"/>
</dbReference>
<feature type="domain" description="Gfo/Idh/MocA-like oxidoreductase C-terminal" evidence="3">
    <location>
        <begin position="3"/>
        <end position="169"/>
    </location>
</feature>
<comment type="similarity">
    <text evidence="1">Belongs to the Gfo/Idh/MocA family.</text>
</comment>
<evidence type="ECO:0000259" key="3">
    <source>
        <dbReference type="Pfam" id="PF02894"/>
    </source>
</evidence>
<dbReference type="Pfam" id="PF02894">
    <property type="entry name" value="GFO_IDH_MocA_C"/>
    <property type="match status" value="1"/>
</dbReference>
<protein>
    <submittedName>
        <fullName evidence="4">Gfo/Idh/MocA family oxidoreductase</fullName>
    </submittedName>
</protein>
<evidence type="ECO:0000256" key="2">
    <source>
        <dbReference type="ARBA" id="ARBA00023002"/>
    </source>
</evidence>
<dbReference type="SUPFAM" id="SSF55347">
    <property type="entry name" value="Glyceraldehyde-3-phosphate dehydrogenase-like, C-terminal domain"/>
    <property type="match status" value="1"/>
</dbReference>
<organism evidence="4 5">
    <name type="scientific">Micromonospora fulviviridis</name>
    <dbReference type="NCBI Taxonomy" id="47860"/>
    <lineage>
        <taxon>Bacteria</taxon>
        <taxon>Bacillati</taxon>
        <taxon>Actinomycetota</taxon>
        <taxon>Actinomycetes</taxon>
        <taxon>Micromonosporales</taxon>
        <taxon>Micromonosporaceae</taxon>
        <taxon>Micromonospora</taxon>
    </lineage>
</organism>
<evidence type="ECO:0000313" key="5">
    <source>
        <dbReference type="Proteomes" id="UP001550348"/>
    </source>
</evidence>
<keyword evidence="5" id="KW-1185">Reference proteome</keyword>